<proteinExistence type="predicted"/>
<dbReference type="OrthoDB" id="1442007at2"/>
<keyword evidence="1" id="KW-0472">Membrane</keyword>
<name>A0A2M9R2Y7_9FLAO</name>
<feature type="transmembrane region" description="Helical" evidence="1">
    <location>
        <begin position="82"/>
        <end position="101"/>
    </location>
</feature>
<protein>
    <submittedName>
        <fullName evidence="2">Uncharacterized protein</fullName>
    </submittedName>
</protein>
<gene>
    <name evidence="2" type="ORF">CDL10_00915</name>
</gene>
<sequence length="152" mass="18176">MKILKKDILSKIQKRRKDSLWRHFLTSFEALGIICADVEKNKISVWNRNFMIGCFYPVFIFEFNVNNELIKVSDKLNIFGRLLYVFALSLISLVFGCLIFNDFNINKLIFIGGIYIVFITVFLLISRTVYKFEKKESKDFYFRLFDIEYLKF</sequence>
<keyword evidence="3" id="KW-1185">Reference proteome</keyword>
<accession>A0A2M9R2Y7</accession>
<reference evidence="2 3" key="1">
    <citation type="submission" date="2017-06" db="EMBL/GenBank/DDBJ databases">
        <title>Description of Avrilella dinanensis gen. nov. sp. nov.</title>
        <authorList>
            <person name="Leyer C."/>
            <person name="Sassi M."/>
            <person name="Minet J."/>
            <person name="Kayal S."/>
            <person name="Cattoir V."/>
        </authorList>
    </citation>
    <scope>NUCLEOTIDE SEQUENCE [LARGE SCALE GENOMIC DNA]</scope>
    <source>
        <strain evidence="2 3">UR159</strain>
    </source>
</reference>
<comment type="caution">
    <text evidence="2">The sequence shown here is derived from an EMBL/GenBank/DDBJ whole genome shotgun (WGS) entry which is preliminary data.</text>
</comment>
<dbReference type="RefSeq" id="WP_100676787.1">
    <property type="nucleotide sequence ID" value="NZ_NIPO01000001.1"/>
</dbReference>
<dbReference type="Proteomes" id="UP000231960">
    <property type="component" value="Unassembled WGS sequence"/>
</dbReference>
<evidence type="ECO:0000256" key="1">
    <source>
        <dbReference type="SAM" id="Phobius"/>
    </source>
</evidence>
<organism evidence="2 3">
    <name type="scientific">Avrilella dinanensis</name>
    <dbReference type="NCBI Taxonomy" id="2008672"/>
    <lineage>
        <taxon>Bacteria</taxon>
        <taxon>Pseudomonadati</taxon>
        <taxon>Bacteroidota</taxon>
        <taxon>Flavobacteriia</taxon>
        <taxon>Flavobacteriales</taxon>
        <taxon>Flavobacteriaceae</taxon>
        <taxon>Avrilella</taxon>
    </lineage>
</organism>
<keyword evidence="1" id="KW-1133">Transmembrane helix</keyword>
<keyword evidence="1" id="KW-0812">Transmembrane</keyword>
<dbReference type="AlphaFoldDB" id="A0A2M9R2Y7"/>
<feature type="transmembrane region" description="Helical" evidence="1">
    <location>
        <begin position="50"/>
        <end position="70"/>
    </location>
</feature>
<feature type="transmembrane region" description="Helical" evidence="1">
    <location>
        <begin position="107"/>
        <end position="125"/>
    </location>
</feature>
<dbReference type="EMBL" id="NIPO01000001">
    <property type="protein sequence ID" value="PJR03218.1"/>
    <property type="molecule type" value="Genomic_DNA"/>
</dbReference>
<evidence type="ECO:0000313" key="2">
    <source>
        <dbReference type="EMBL" id="PJR03218.1"/>
    </source>
</evidence>
<evidence type="ECO:0000313" key="3">
    <source>
        <dbReference type="Proteomes" id="UP000231960"/>
    </source>
</evidence>